<organism evidence="2 3">
    <name type="scientific">Croceivirga thetidis</name>
    <dbReference type="NCBI Taxonomy" id="2721623"/>
    <lineage>
        <taxon>Bacteria</taxon>
        <taxon>Pseudomonadati</taxon>
        <taxon>Bacteroidota</taxon>
        <taxon>Flavobacteriia</taxon>
        <taxon>Flavobacteriales</taxon>
        <taxon>Flavobacteriaceae</taxon>
        <taxon>Croceivirga</taxon>
    </lineage>
</organism>
<proteinExistence type="predicted"/>
<keyword evidence="1" id="KW-0812">Transmembrane</keyword>
<dbReference type="InterPro" id="IPR045749">
    <property type="entry name" value="DUF6090"/>
</dbReference>
<comment type="caution">
    <text evidence="2">The sequence shown here is derived from an EMBL/GenBank/DDBJ whole genome shotgun (WGS) entry which is preliminary data.</text>
</comment>
<reference evidence="2 3" key="1">
    <citation type="submission" date="2020-04" db="EMBL/GenBank/DDBJ databases">
        <authorList>
            <person name="Yoon J."/>
        </authorList>
    </citation>
    <scope>NUCLEOTIDE SEQUENCE [LARGE SCALE GENOMIC DNA]</scope>
    <source>
        <strain evidence="2 3">DJ-13</strain>
    </source>
</reference>
<dbReference type="EMBL" id="JAAWWL010000001">
    <property type="protein sequence ID" value="NKI30934.1"/>
    <property type="molecule type" value="Genomic_DNA"/>
</dbReference>
<gene>
    <name evidence="2" type="ORF">HCU67_03200</name>
</gene>
<evidence type="ECO:0000256" key="1">
    <source>
        <dbReference type="SAM" id="Phobius"/>
    </source>
</evidence>
<keyword evidence="1" id="KW-0472">Membrane</keyword>
<dbReference type="RefSeq" id="WP_168550552.1">
    <property type="nucleotide sequence ID" value="NZ_JAAWWL010000001.1"/>
</dbReference>
<keyword evidence="3" id="KW-1185">Reference proteome</keyword>
<evidence type="ECO:0000313" key="2">
    <source>
        <dbReference type="EMBL" id="NKI30934.1"/>
    </source>
</evidence>
<evidence type="ECO:0000313" key="3">
    <source>
        <dbReference type="Proteomes" id="UP000718451"/>
    </source>
</evidence>
<dbReference type="Proteomes" id="UP000718451">
    <property type="component" value="Unassembled WGS sequence"/>
</dbReference>
<dbReference type="Pfam" id="PF19578">
    <property type="entry name" value="DUF6090"/>
    <property type="match status" value="1"/>
</dbReference>
<protein>
    <submittedName>
        <fullName evidence="2">Uncharacterized protein</fullName>
    </submittedName>
</protein>
<name>A0ABX1GMY8_9FLAO</name>
<sequence length="238" mass="28531">MIKFFRRFRQNLLQENRFSKYLLYAIGEIVLVVVGILIALQINNWNEKQKTVQFEQKLSTELIQSLQSDIKGMRFVIKENREIMQQASVIIELIEGQRTYHDSLSTYIFNAHEYYHHSFDKSAYETSRTHGLYFIKNDSTRKQLSDLYEWQYEHNSNLRPIRNDFYSSTVEPFLAENFALELTENKGLIPHNPEDLIKNPKYKFIIMSSISKTRTTLYWQNKFLENMETIKKRLKSEF</sequence>
<feature type="transmembrane region" description="Helical" evidence="1">
    <location>
        <begin position="21"/>
        <end position="42"/>
    </location>
</feature>
<accession>A0ABX1GMY8</accession>
<keyword evidence="1" id="KW-1133">Transmembrane helix</keyword>